<dbReference type="EMBL" id="LBTR01000048">
    <property type="protein sequence ID" value="KKQ43554.1"/>
    <property type="molecule type" value="Genomic_DNA"/>
</dbReference>
<gene>
    <name evidence="2" type="ORF">US62_C0048G0003</name>
</gene>
<evidence type="ECO:0000256" key="1">
    <source>
        <dbReference type="PROSITE-ProRule" id="PRU00339"/>
    </source>
</evidence>
<feature type="repeat" description="TPR" evidence="1">
    <location>
        <begin position="149"/>
        <end position="182"/>
    </location>
</feature>
<dbReference type="Gene3D" id="1.25.40.10">
    <property type="entry name" value="Tetratricopeptide repeat domain"/>
    <property type="match status" value="1"/>
</dbReference>
<keyword evidence="1" id="KW-0802">TPR repeat</keyword>
<dbReference type="AlphaFoldDB" id="A0A0G0K373"/>
<accession>A0A0G0K373</accession>
<evidence type="ECO:0008006" key="4">
    <source>
        <dbReference type="Google" id="ProtNLM"/>
    </source>
</evidence>
<dbReference type="Proteomes" id="UP000034603">
    <property type="component" value="Unassembled WGS sequence"/>
</dbReference>
<evidence type="ECO:0000313" key="3">
    <source>
        <dbReference type="Proteomes" id="UP000034603"/>
    </source>
</evidence>
<dbReference type="InterPro" id="IPR019734">
    <property type="entry name" value="TPR_rpt"/>
</dbReference>
<dbReference type="PROSITE" id="PS50005">
    <property type="entry name" value="TPR"/>
    <property type="match status" value="1"/>
</dbReference>
<dbReference type="SUPFAM" id="SSF48452">
    <property type="entry name" value="TPR-like"/>
    <property type="match status" value="1"/>
</dbReference>
<protein>
    <recommendedName>
        <fullName evidence="4">Tetratricopeptide repeat protein</fullName>
    </recommendedName>
</protein>
<evidence type="ECO:0000313" key="2">
    <source>
        <dbReference type="EMBL" id="KKQ43554.1"/>
    </source>
</evidence>
<proteinExistence type="predicted"/>
<name>A0A0G0K373_9BACT</name>
<organism evidence="2 3">
    <name type="scientific">Candidatus Woesebacteria bacterium GW2011_GWA1_37_8</name>
    <dbReference type="NCBI Taxonomy" id="1618546"/>
    <lineage>
        <taxon>Bacteria</taxon>
        <taxon>Candidatus Woeseibacteriota</taxon>
    </lineage>
</organism>
<sequence length="305" mass="36163">MVKPNCRTHARPQFSTCQRSCHKVDTQERNQFLIEIVDSIQIHKSMLNISLQTNPKDILKEISVLREEKGREEDVAKVIEKALRAGHDWEVNLLFEKALNYQHMVMNEDAKNENDKDLVARKTSLLNMEETILEAKFYIEKYKLMQWKSRIHRFLGRLYDYKNESKKAIAEYEKALTFVNEDPDYAEKKIPRNLELEAFLAYSTLQSGDMERGLEMSRRTYEKFNKTVEGKRLKKKDYVTWAIWKSGVSIRTIKALLEQSVEFDKKVMLNWLNEAEKDLNPINKKLWSDFSYRKNEINSIKLKLI</sequence>
<comment type="caution">
    <text evidence="2">The sequence shown here is derived from an EMBL/GenBank/DDBJ whole genome shotgun (WGS) entry which is preliminary data.</text>
</comment>
<reference evidence="2 3" key="1">
    <citation type="journal article" date="2015" name="Nature">
        <title>rRNA introns, odd ribosomes, and small enigmatic genomes across a large radiation of phyla.</title>
        <authorList>
            <person name="Brown C.T."/>
            <person name="Hug L.A."/>
            <person name="Thomas B.C."/>
            <person name="Sharon I."/>
            <person name="Castelle C.J."/>
            <person name="Singh A."/>
            <person name="Wilkins M.J."/>
            <person name="Williams K.H."/>
            <person name="Banfield J.F."/>
        </authorList>
    </citation>
    <scope>NUCLEOTIDE SEQUENCE [LARGE SCALE GENOMIC DNA]</scope>
</reference>
<dbReference type="InterPro" id="IPR011990">
    <property type="entry name" value="TPR-like_helical_dom_sf"/>
</dbReference>